<dbReference type="Proteomes" id="UP001605036">
    <property type="component" value="Unassembled WGS sequence"/>
</dbReference>
<protein>
    <submittedName>
        <fullName evidence="1">Uncharacterized protein</fullName>
    </submittedName>
</protein>
<gene>
    <name evidence="1" type="ORF">R1flu_027489</name>
</gene>
<dbReference type="AlphaFoldDB" id="A0ABD1XJ19"/>
<organism evidence="1 2">
    <name type="scientific">Riccia fluitans</name>
    <dbReference type="NCBI Taxonomy" id="41844"/>
    <lineage>
        <taxon>Eukaryota</taxon>
        <taxon>Viridiplantae</taxon>
        <taxon>Streptophyta</taxon>
        <taxon>Embryophyta</taxon>
        <taxon>Marchantiophyta</taxon>
        <taxon>Marchantiopsida</taxon>
        <taxon>Marchantiidae</taxon>
        <taxon>Marchantiales</taxon>
        <taxon>Ricciaceae</taxon>
        <taxon>Riccia</taxon>
    </lineage>
</organism>
<reference evidence="1 2" key="1">
    <citation type="submission" date="2024-09" db="EMBL/GenBank/DDBJ databases">
        <title>Chromosome-scale assembly of Riccia fluitans.</title>
        <authorList>
            <person name="Paukszto L."/>
            <person name="Sawicki J."/>
            <person name="Karawczyk K."/>
            <person name="Piernik-Szablinska J."/>
            <person name="Szczecinska M."/>
            <person name="Mazdziarz M."/>
        </authorList>
    </citation>
    <scope>NUCLEOTIDE SEQUENCE [LARGE SCALE GENOMIC DNA]</scope>
    <source>
        <strain evidence="1">Rf_01</strain>
        <tissue evidence="1">Aerial parts of the thallus</tissue>
    </source>
</reference>
<sequence>MRGKNILTRQAFVDKNLRQSSQRNVKRLKANNVVEKIFTPEILRETRQRLEPSTRTRPFSSRKDALRPERNWNAAASVETKGRCWRALWIHTRIRANALEAGTDLPSSVTKLACLSQPELVRSHAPWRYSLLLALWMGYELLRGLSTTLTPSAYSRALSWQRRMTSNSRLRLDAVPDSGSAVELPLCELHGAREYCDAPAASPQLQFIPESSTVCLVSMSGF</sequence>
<accession>A0ABD1XJ19</accession>
<proteinExistence type="predicted"/>
<evidence type="ECO:0000313" key="2">
    <source>
        <dbReference type="Proteomes" id="UP001605036"/>
    </source>
</evidence>
<comment type="caution">
    <text evidence="1">The sequence shown here is derived from an EMBL/GenBank/DDBJ whole genome shotgun (WGS) entry which is preliminary data.</text>
</comment>
<dbReference type="EMBL" id="JBHFFA010000008">
    <property type="protein sequence ID" value="KAL2608916.1"/>
    <property type="molecule type" value="Genomic_DNA"/>
</dbReference>
<keyword evidence="2" id="KW-1185">Reference proteome</keyword>
<name>A0ABD1XJ19_9MARC</name>
<evidence type="ECO:0000313" key="1">
    <source>
        <dbReference type="EMBL" id="KAL2608916.1"/>
    </source>
</evidence>